<evidence type="ECO:0000313" key="4">
    <source>
        <dbReference type="Proteomes" id="UP000034913"/>
    </source>
</evidence>
<accession>A0A0G1X7A9</accession>
<feature type="domain" description="Bacterial spore germination immunoglobulin-like" evidence="2">
    <location>
        <begin position="38"/>
        <end position="126"/>
    </location>
</feature>
<evidence type="ECO:0000256" key="1">
    <source>
        <dbReference type="SAM" id="MobiDB-lite"/>
    </source>
</evidence>
<proteinExistence type="predicted"/>
<sequence length="140" mass="14809">MKTAIWILVLAVVVVGGAYLVDRSQQPAQPNEQSLISVQVDQPAPNATVVSPLAVSGQAVGGWYFEASFPVELLNSSNQVIATTTAQAQSDWMTTNLVPFTATLTFPAQTTGSSGTLVLRKDNPSGEPQNDDSFSVPIVF</sequence>
<name>A0A0G1X7A9_UNCK3</name>
<feature type="region of interest" description="Disordered" evidence="1">
    <location>
        <begin position="112"/>
        <end position="140"/>
    </location>
</feature>
<evidence type="ECO:0000259" key="2">
    <source>
        <dbReference type="Pfam" id="PF10648"/>
    </source>
</evidence>
<gene>
    <name evidence="3" type="ORF">VF00_C0002G0196</name>
</gene>
<dbReference type="EMBL" id="LCRB01000002">
    <property type="protein sequence ID" value="KKW26871.1"/>
    <property type="molecule type" value="Genomic_DNA"/>
</dbReference>
<dbReference type="InterPro" id="IPR018911">
    <property type="entry name" value="Gmad2_Ig-like_dom"/>
</dbReference>
<dbReference type="AlphaFoldDB" id="A0A0G1X7A9"/>
<protein>
    <recommendedName>
        <fullName evidence="2">Bacterial spore germination immunoglobulin-like domain-containing protein</fullName>
    </recommendedName>
</protein>
<comment type="caution">
    <text evidence="3">The sequence shown here is derived from an EMBL/GenBank/DDBJ whole genome shotgun (WGS) entry which is preliminary data.</text>
</comment>
<dbReference type="Proteomes" id="UP000034913">
    <property type="component" value="Unassembled WGS sequence"/>
</dbReference>
<organism evidence="3 4">
    <name type="scientific">candidate division Kazan bacterium GW2011_GWB1_52_7</name>
    <dbReference type="NCBI Taxonomy" id="1620414"/>
    <lineage>
        <taxon>Bacteria</taxon>
        <taxon>Bacteria division Kazan-3B-28</taxon>
    </lineage>
</organism>
<dbReference type="Pfam" id="PF10648">
    <property type="entry name" value="Gmad2"/>
    <property type="match status" value="1"/>
</dbReference>
<evidence type="ECO:0000313" key="3">
    <source>
        <dbReference type="EMBL" id="KKW26871.1"/>
    </source>
</evidence>
<reference evidence="3 4" key="1">
    <citation type="journal article" date="2015" name="Nature">
        <title>rRNA introns, odd ribosomes, and small enigmatic genomes across a large radiation of phyla.</title>
        <authorList>
            <person name="Brown C.T."/>
            <person name="Hug L.A."/>
            <person name="Thomas B.C."/>
            <person name="Sharon I."/>
            <person name="Castelle C.J."/>
            <person name="Singh A."/>
            <person name="Wilkins M.J."/>
            <person name="Williams K.H."/>
            <person name="Banfield J.F."/>
        </authorList>
    </citation>
    <scope>NUCLEOTIDE SEQUENCE [LARGE SCALE GENOMIC DNA]</scope>
</reference>